<evidence type="ECO:0000313" key="4">
    <source>
        <dbReference type="EMBL" id="EEB08989.1"/>
    </source>
</evidence>
<evidence type="ECO:0000256" key="2">
    <source>
        <dbReference type="ARBA" id="ARBA00022980"/>
    </source>
</evidence>
<dbReference type="InterPro" id="IPR052837">
    <property type="entry name" value="Mitoribosomal_bS21"/>
</dbReference>
<dbReference type="GO" id="GO:1990904">
    <property type="term" value="C:ribonucleoprotein complex"/>
    <property type="evidence" value="ECO:0007669"/>
    <property type="project" value="UniProtKB-KW"/>
</dbReference>
<evidence type="ECO:0000313" key="5">
    <source>
        <dbReference type="JaponicusDB" id="SJAG_04164"/>
    </source>
</evidence>
<dbReference type="PANTHER" id="PTHR41237:SF1">
    <property type="entry name" value="SMALL RIBOSOMAL SUBUNIT PROTEIN BS21M"/>
    <property type="match status" value="1"/>
</dbReference>
<dbReference type="Proteomes" id="UP000001744">
    <property type="component" value="Unassembled WGS sequence"/>
</dbReference>
<evidence type="ECO:0000313" key="6">
    <source>
        <dbReference type="Proteomes" id="UP000001744"/>
    </source>
</evidence>
<evidence type="ECO:0000256" key="3">
    <source>
        <dbReference type="ARBA" id="ARBA00023274"/>
    </source>
</evidence>
<sequence length="130" mass="15348">MISSLRKGTLHSWSGLIQPSISHFQKRFFANEPLQKVKEIALNAKRMQRMAPKYDLGATVSVRRSLSQTFSQLEALCARNNVRRQFYAQRFYEKPTARRSRLRSERHRARFRAGIIRLVKMAKELRKWGL</sequence>
<dbReference type="GeneID" id="7049331"/>
<dbReference type="Pfam" id="PF01165">
    <property type="entry name" value="Ribosomal_S21"/>
    <property type="match status" value="1"/>
</dbReference>
<protein>
    <submittedName>
        <fullName evidence="4">Ribosomal protein subunit Mrp21</fullName>
    </submittedName>
</protein>
<dbReference type="InterPro" id="IPR001911">
    <property type="entry name" value="Ribosomal_bS21"/>
</dbReference>
<dbReference type="HOGENOM" id="CLU_2005233_0_0_1"/>
<dbReference type="JaponicusDB" id="SJAG_04164">
    <property type="gene designation" value="mrp21"/>
</dbReference>
<evidence type="ECO:0000256" key="1">
    <source>
        <dbReference type="ARBA" id="ARBA00006640"/>
    </source>
</evidence>
<dbReference type="OrthoDB" id="2501249at2759"/>
<dbReference type="GO" id="GO:0005840">
    <property type="term" value="C:ribosome"/>
    <property type="evidence" value="ECO:0007669"/>
    <property type="project" value="UniProtKB-KW"/>
</dbReference>
<accession>B6K635</accession>
<dbReference type="PANTHER" id="PTHR41237">
    <property type="entry name" value="37S RIBOSOMAL PROTEIN MRP21, MITOCHONDRIAL"/>
    <property type="match status" value="1"/>
</dbReference>
<gene>
    <name evidence="5" type="primary">mrp21</name>
    <name evidence="4" type="ORF">SJAG_04164</name>
</gene>
<dbReference type="AlphaFoldDB" id="B6K635"/>
<dbReference type="EMBL" id="KE651167">
    <property type="protein sequence ID" value="EEB08989.1"/>
    <property type="molecule type" value="Genomic_DNA"/>
</dbReference>
<name>B6K635_SCHJY</name>
<dbReference type="eggNOG" id="ENOG502RJFK">
    <property type="taxonomic scope" value="Eukaryota"/>
</dbReference>
<dbReference type="RefSeq" id="XP_002175282.1">
    <property type="nucleotide sequence ID" value="XM_002175246.2"/>
</dbReference>
<keyword evidence="3" id="KW-0687">Ribonucleoprotein</keyword>
<dbReference type="GO" id="GO:0006412">
    <property type="term" value="P:translation"/>
    <property type="evidence" value="ECO:0007669"/>
    <property type="project" value="InterPro"/>
</dbReference>
<dbReference type="GO" id="GO:0003735">
    <property type="term" value="F:structural constituent of ribosome"/>
    <property type="evidence" value="ECO:0007669"/>
    <property type="project" value="InterPro"/>
</dbReference>
<reference evidence="4 6" key="1">
    <citation type="journal article" date="2011" name="Science">
        <title>Comparative functional genomics of the fission yeasts.</title>
        <authorList>
            <person name="Rhind N."/>
            <person name="Chen Z."/>
            <person name="Yassour M."/>
            <person name="Thompson D.A."/>
            <person name="Haas B.J."/>
            <person name="Habib N."/>
            <person name="Wapinski I."/>
            <person name="Roy S."/>
            <person name="Lin M.F."/>
            <person name="Heiman D.I."/>
            <person name="Young S.K."/>
            <person name="Furuya K."/>
            <person name="Guo Y."/>
            <person name="Pidoux A."/>
            <person name="Chen H.M."/>
            <person name="Robbertse B."/>
            <person name="Goldberg J.M."/>
            <person name="Aoki K."/>
            <person name="Bayne E.H."/>
            <person name="Berlin A.M."/>
            <person name="Desjardins C.A."/>
            <person name="Dobbs E."/>
            <person name="Dukaj L."/>
            <person name="Fan L."/>
            <person name="FitzGerald M.G."/>
            <person name="French C."/>
            <person name="Gujja S."/>
            <person name="Hansen K."/>
            <person name="Keifenheim D."/>
            <person name="Levin J.Z."/>
            <person name="Mosher R.A."/>
            <person name="Mueller C.A."/>
            <person name="Pfiffner J."/>
            <person name="Priest M."/>
            <person name="Russ C."/>
            <person name="Smialowska A."/>
            <person name="Swoboda P."/>
            <person name="Sykes S.M."/>
            <person name="Vaughn M."/>
            <person name="Vengrova S."/>
            <person name="Yoder R."/>
            <person name="Zeng Q."/>
            <person name="Allshire R."/>
            <person name="Baulcombe D."/>
            <person name="Birren B.W."/>
            <person name="Brown W."/>
            <person name="Ekwall K."/>
            <person name="Kellis M."/>
            <person name="Leatherwood J."/>
            <person name="Levin H."/>
            <person name="Margalit H."/>
            <person name="Martienssen R."/>
            <person name="Nieduszynski C.A."/>
            <person name="Spatafora J.W."/>
            <person name="Friedman N."/>
            <person name="Dalgaard J.Z."/>
            <person name="Baumann P."/>
            <person name="Niki H."/>
            <person name="Regev A."/>
            <person name="Nusbaum C."/>
        </authorList>
    </citation>
    <scope>NUCLEOTIDE SEQUENCE [LARGE SCALE GENOMIC DNA]</scope>
    <source>
        <strain evidence="6">yFS275 / FY16936</strain>
    </source>
</reference>
<keyword evidence="2 4" id="KW-0689">Ribosomal protein</keyword>
<proteinExistence type="inferred from homology"/>
<keyword evidence="6" id="KW-1185">Reference proteome</keyword>
<dbReference type="STRING" id="402676.B6K635"/>
<dbReference type="VEuPathDB" id="FungiDB:SJAG_04164"/>
<comment type="similarity">
    <text evidence="1">Belongs to the bacterial ribosomal protein bS21 family.</text>
</comment>
<organism evidence="4 6">
    <name type="scientific">Schizosaccharomyces japonicus (strain yFS275 / FY16936)</name>
    <name type="common">Fission yeast</name>
    <dbReference type="NCBI Taxonomy" id="402676"/>
    <lineage>
        <taxon>Eukaryota</taxon>
        <taxon>Fungi</taxon>
        <taxon>Dikarya</taxon>
        <taxon>Ascomycota</taxon>
        <taxon>Taphrinomycotina</taxon>
        <taxon>Schizosaccharomycetes</taxon>
        <taxon>Schizosaccharomycetales</taxon>
        <taxon>Schizosaccharomycetaceae</taxon>
        <taxon>Schizosaccharomyces</taxon>
    </lineage>
</organism>